<evidence type="ECO:0000256" key="12">
    <source>
        <dbReference type="ARBA" id="ARBA00071934"/>
    </source>
</evidence>
<evidence type="ECO:0000256" key="9">
    <source>
        <dbReference type="ARBA" id="ARBA00050665"/>
    </source>
</evidence>
<dbReference type="RefSeq" id="WP_006785050.1">
    <property type="nucleotide sequence ID" value="NZ_CAJJOK010000019.1"/>
</dbReference>
<sequence length="774" mass="86896">MRIDVNSVETHTLPVLPVRGVISLPNTEIRLEIGRPQSIEALEVCEEYSNYVILVSQVDPNVEVPQSEDLLQYGTIAKVTMKIKLPNGHYKVKFNTLTRVEIQEYTQLEPYFMATVQTMPSTPLQEEQEIAIMRLLKEAVVEHGSSLFVHPNDVKELVESATNADQATDIVAFYLRISEEEKVKYLQETNVEERLTLLLKDIEKEKYIADLEMKINQEVKRSVDAHQKEFYLREKAKAIQKELGDDYSKEAVSQEFREKLEALGVPEAVKAKALEEIRRFEMLPSNSSESGVVRTYIEWILALPWSIQTTDNTDILFAEETLNNQHFGLEKVKDRILEYLAVKTMTGKNPSTILCLVGPPGVGKTSLAKSIADALGRKFVKISLGGVKDESEIRGHRRTYLGALPGRMIQAMKKAGTTNPVFLLDEIDKMASDYKGDPASAMLEVLDPEQNSHFSDHYLEEEYDLSNVLFIATANYLENIPAPLRDRMDMIHVDSYTEQEKTEIAKRYLLQRQLEAHGLTKEQLSIDEAVILELIQYYTREAGVRQLERQIGSICRKVARKLLAEKVESLHVDSSMLVELLGKHKYTHGLIETEDQIGVVTGLAYTQFGGDILPVEVTYYKGTGKMVLTGKLGDVMKESGQAAISFVRANAKKYGIDPDLFKDHDIHIHVPEGATPKDGPSAGVTMVTALVSALSQKFVKREVGMTGEVTLRGRVLPIGGLKEKSISAHRAGLTTIIMPKDNEKDLDEIPQSVKSQMTFIPVSTIDEVLQHALR</sequence>
<dbReference type="InterPro" id="IPR008269">
    <property type="entry name" value="Lon_proteolytic"/>
</dbReference>
<evidence type="ECO:0000256" key="14">
    <source>
        <dbReference type="HAMAP-Rule" id="MF_01973"/>
    </source>
</evidence>
<evidence type="ECO:0000256" key="17">
    <source>
        <dbReference type="RuleBase" id="RU000591"/>
    </source>
</evidence>
<dbReference type="PROSITE" id="PS51786">
    <property type="entry name" value="LON_PROTEOLYTIC"/>
    <property type="match status" value="1"/>
</dbReference>
<keyword evidence="8 14" id="KW-0346">Stress response</keyword>
<dbReference type="SMART" id="SM00382">
    <property type="entry name" value="AAA"/>
    <property type="match status" value="1"/>
</dbReference>
<dbReference type="InterPro" id="IPR015947">
    <property type="entry name" value="PUA-like_sf"/>
</dbReference>
<evidence type="ECO:0000256" key="5">
    <source>
        <dbReference type="ARBA" id="ARBA00022801"/>
    </source>
</evidence>
<dbReference type="GO" id="GO:0043565">
    <property type="term" value="F:sequence-specific DNA binding"/>
    <property type="evidence" value="ECO:0007669"/>
    <property type="project" value="UniProtKB-UniRule"/>
</dbReference>
<dbReference type="Gene3D" id="3.40.50.300">
    <property type="entry name" value="P-loop containing nucleotide triphosphate hydrolases"/>
    <property type="match status" value="1"/>
</dbReference>
<evidence type="ECO:0000259" key="18">
    <source>
        <dbReference type="PROSITE" id="PS51786"/>
    </source>
</evidence>
<dbReference type="InterPro" id="IPR046336">
    <property type="entry name" value="Lon_prtase_N_sf"/>
</dbReference>
<dbReference type="Gene3D" id="1.20.58.1480">
    <property type="match status" value="1"/>
</dbReference>
<dbReference type="GO" id="GO:0006515">
    <property type="term" value="P:protein quality control for misfolded or incompletely synthesized proteins"/>
    <property type="evidence" value="ECO:0007669"/>
    <property type="project" value="UniProtKB-UniRule"/>
</dbReference>
<dbReference type="SMART" id="SM00464">
    <property type="entry name" value="LON"/>
    <property type="match status" value="1"/>
</dbReference>
<dbReference type="CDD" id="cd19500">
    <property type="entry name" value="RecA-like_Lon"/>
    <property type="match status" value="1"/>
</dbReference>
<dbReference type="PRINTS" id="PR00830">
    <property type="entry name" value="ENDOLAPTASE"/>
</dbReference>
<dbReference type="Gene3D" id="3.30.230.10">
    <property type="match status" value="1"/>
</dbReference>
<dbReference type="FunFam" id="1.20.5.5270:FF:000002">
    <property type="entry name" value="Lon protease homolog"/>
    <property type="match status" value="1"/>
</dbReference>
<dbReference type="AlphaFoldDB" id="A0A6A8SIQ2"/>
<dbReference type="InterPro" id="IPR020568">
    <property type="entry name" value="Ribosomal_Su5_D2-typ_SF"/>
</dbReference>
<feature type="binding site" evidence="14">
    <location>
        <begin position="358"/>
        <end position="365"/>
    </location>
    <ligand>
        <name>ATP</name>
        <dbReference type="ChEBI" id="CHEBI:30616"/>
    </ligand>
</feature>
<dbReference type="Pfam" id="PF00004">
    <property type="entry name" value="AAA"/>
    <property type="match status" value="1"/>
</dbReference>
<dbReference type="GO" id="GO:0034605">
    <property type="term" value="P:cellular response to heat"/>
    <property type="evidence" value="ECO:0007669"/>
    <property type="project" value="UniProtKB-UniRule"/>
</dbReference>
<comment type="similarity">
    <text evidence="14 15 16 17">Belongs to the peptidase S16 family.</text>
</comment>
<dbReference type="InterPro" id="IPR003593">
    <property type="entry name" value="AAA+_ATPase"/>
</dbReference>
<dbReference type="InterPro" id="IPR027543">
    <property type="entry name" value="Lon_bac"/>
</dbReference>
<feature type="active site" evidence="14 16">
    <location>
        <position position="724"/>
    </location>
</feature>
<dbReference type="InterPro" id="IPR014721">
    <property type="entry name" value="Ribsml_uS5_D2-typ_fold_subgr"/>
</dbReference>
<accession>A0A6A8SIQ2</accession>
<dbReference type="SUPFAM" id="SSF54211">
    <property type="entry name" value="Ribosomal protein S5 domain 2-like"/>
    <property type="match status" value="1"/>
</dbReference>
<dbReference type="InterPro" id="IPR027417">
    <property type="entry name" value="P-loop_NTPase"/>
</dbReference>
<dbReference type="Pfam" id="PF02190">
    <property type="entry name" value="LON_substr_bdg"/>
    <property type="match status" value="1"/>
</dbReference>
<evidence type="ECO:0000256" key="11">
    <source>
        <dbReference type="ARBA" id="ARBA00066743"/>
    </source>
</evidence>
<dbReference type="InterPro" id="IPR054594">
    <property type="entry name" value="Lon_lid"/>
</dbReference>
<dbReference type="HAMAP" id="MF_01973">
    <property type="entry name" value="lon_bact"/>
    <property type="match status" value="1"/>
</dbReference>
<dbReference type="Gene3D" id="2.30.130.40">
    <property type="entry name" value="LON domain-like"/>
    <property type="match status" value="1"/>
</dbReference>
<keyword evidence="4 14" id="KW-0547">Nucleotide-binding</keyword>
<dbReference type="GO" id="GO:0004252">
    <property type="term" value="F:serine-type endopeptidase activity"/>
    <property type="evidence" value="ECO:0007669"/>
    <property type="project" value="UniProtKB-UniRule"/>
</dbReference>
<dbReference type="SUPFAM" id="SSF88697">
    <property type="entry name" value="PUA domain-like"/>
    <property type="match status" value="1"/>
</dbReference>
<dbReference type="GO" id="GO:0004176">
    <property type="term" value="F:ATP-dependent peptidase activity"/>
    <property type="evidence" value="ECO:0007669"/>
    <property type="project" value="UniProtKB-UniRule"/>
</dbReference>
<keyword evidence="7 14" id="KW-0067">ATP-binding</keyword>
<dbReference type="InterPro" id="IPR027065">
    <property type="entry name" value="Lon_Prtase"/>
</dbReference>
<dbReference type="NCBIfam" id="TIGR00763">
    <property type="entry name" value="lon"/>
    <property type="match status" value="1"/>
</dbReference>
<dbReference type="PROSITE" id="PS51787">
    <property type="entry name" value="LON_N"/>
    <property type="match status" value="1"/>
</dbReference>
<comment type="induction">
    <text evidence="14">By heat shock.</text>
</comment>
<gene>
    <name evidence="14 20" type="primary">lon</name>
    <name evidence="20" type="ORF">GMA92_04780</name>
</gene>
<dbReference type="Pfam" id="PF22667">
    <property type="entry name" value="Lon_lid"/>
    <property type="match status" value="1"/>
</dbReference>
<evidence type="ECO:0000256" key="2">
    <source>
        <dbReference type="ARBA" id="ARBA00022490"/>
    </source>
</evidence>
<feature type="domain" description="Lon proteolytic" evidence="18">
    <location>
        <begin position="594"/>
        <end position="774"/>
    </location>
</feature>
<name>A0A6A8SIQ2_9FIRM</name>
<dbReference type="SUPFAM" id="SSF52540">
    <property type="entry name" value="P-loop containing nucleoside triphosphate hydrolases"/>
    <property type="match status" value="1"/>
</dbReference>
<dbReference type="EMBL" id="WMQE01000008">
    <property type="protein sequence ID" value="MTK20754.1"/>
    <property type="molecule type" value="Genomic_DNA"/>
</dbReference>
<evidence type="ECO:0000256" key="8">
    <source>
        <dbReference type="ARBA" id="ARBA00023016"/>
    </source>
</evidence>
<comment type="catalytic activity">
    <reaction evidence="9 14 15 16">
        <text>Hydrolysis of proteins in presence of ATP.</text>
        <dbReference type="EC" id="3.4.21.53"/>
    </reaction>
</comment>
<dbReference type="EC" id="3.4.21.53" evidence="11 14"/>
<dbReference type="PIRSF" id="PIRSF001174">
    <property type="entry name" value="Lon_proteas"/>
    <property type="match status" value="1"/>
</dbReference>
<comment type="function">
    <text evidence="10 14">ATP-dependent serine protease that mediates the selective degradation of mutant and abnormal proteins as well as certain short-lived regulatory proteins. Required for cellular homeostasis and for survival from DNA damage and developmental changes induced by stress. Degrades polypeptides processively to yield small peptide fragments that are 5 to 10 amino acids long. Binds to DNA in a double-stranded, site-specific manner.</text>
</comment>
<evidence type="ECO:0000256" key="3">
    <source>
        <dbReference type="ARBA" id="ARBA00022670"/>
    </source>
</evidence>
<dbReference type="PANTHER" id="PTHR10046">
    <property type="entry name" value="ATP DEPENDENT LON PROTEASE FAMILY MEMBER"/>
    <property type="match status" value="1"/>
</dbReference>
<evidence type="ECO:0000256" key="13">
    <source>
        <dbReference type="ARBA" id="ARBA00082722"/>
    </source>
</evidence>
<evidence type="ECO:0000313" key="21">
    <source>
        <dbReference type="Proteomes" id="UP000487649"/>
    </source>
</evidence>
<proteinExistence type="evidence at transcript level"/>
<organism evidence="20 21">
    <name type="scientific">Turicibacter sanguinis</name>
    <dbReference type="NCBI Taxonomy" id="154288"/>
    <lineage>
        <taxon>Bacteria</taxon>
        <taxon>Bacillati</taxon>
        <taxon>Bacillota</taxon>
        <taxon>Erysipelotrichia</taxon>
        <taxon>Erysipelotrichales</taxon>
        <taxon>Turicibacteraceae</taxon>
        <taxon>Turicibacter</taxon>
    </lineage>
</organism>
<dbReference type="Gene3D" id="1.20.5.5270">
    <property type="match status" value="1"/>
</dbReference>
<dbReference type="InterPro" id="IPR003959">
    <property type="entry name" value="ATPase_AAA_core"/>
</dbReference>
<protein>
    <recommendedName>
        <fullName evidence="12 14">Lon protease</fullName>
        <ecNumber evidence="11 14">3.4.21.53</ecNumber>
    </recommendedName>
    <alternativeName>
        <fullName evidence="13 14">ATP-dependent protease La</fullName>
    </alternativeName>
</protein>
<dbReference type="PROSITE" id="PS01046">
    <property type="entry name" value="LON_SER"/>
    <property type="match status" value="1"/>
</dbReference>
<keyword evidence="3 14" id="KW-0645">Protease</keyword>
<evidence type="ECO:0000256" key="7">
    <source>
        <dbReference type="ARBA" id="ARBA00022840"/>
    </source>
</evidence>
<dbReference type="GO" id="GO:0005524">
    <property type="term" value="F:ATP binding"/>
    <property type="evidence" value="ECO:0007669"/>
    <property type="project" value="UniProtKB-UniRule"/>
</dbReference>
<dbReference type="InterPro" id="IPR003111">
    <property type="entry name" value="Lon_prtase_N"/>
</dbReference>
<evidence type="ECO:0000256" key="1">
    <source>
        <dbReference type="ARBA" id="ARBA00004496"/>
    </source>
</evidence>
<keyword evidence="5 14" id="KW-0378">Hydrolase</keyword>
<dbReference type="GeneID" id="60059938"/>
<keyword evidence="6 14" id="KW-0720">Serine protease</keyword>
<dbReference type="Proteomes" id="UP000487649">
    <property type="component" value="Unassembled WGS sequence"/>
</dbReference>
<dbReference type="InterPro" id="IPR004815">
    <property type="entry name" value="Lon_bac/euk-typ"/>
</dbReference>
<dbReference type="FunFam" id="3.40.50.300:FF:000021">
    <property type="entry name" value="Lon protease homolog"/>
    <property type="match status" value="1"/>
</dbReference>
<feature type="domain" description="Lon N-terminal" evidence="19">
    <location>
        <begin position="13"/>
        <end position="206"/>
    </location>
</feature>
<evidence type="ECO:0000256" key="10">
    <source>
        <dbReference type="ARBA" id="ARBA00053875"/>
    </source>
</evidence>
<dbReference type="Pfam" id="PF05362">
    <property type="entry name" value="Lon_C"/>
    <property type="match status" value="1"/>
</dbReference>
<reference evidence="20 21" key="1">
    <citation type="journal article" date="2019" name="Nat. Med.">
        <title>A library of human gut bacterial isolates paired with longitudinal multiomics data enables mechanistic microbiome research.</title>
        <authorList>
            <person name="Poyet M."/>
            <person name="Groussin M."/>
            <person name="Gibbons S.M."/>
            <person name="Avila-Pacheco J."/>
            <person name="Jiang X."/>
            <person name="Kearney S.M."/>
            <person name="Perrotta A.R."/>
            <person name="Berdy B."/>
            <person name="Zhao S."/>
            <person name="Lieberman T.D."/>
            <person name="Swanson P.K."/>
            <person name="Smith M."/>
            <person name="Roesemann S."/>
            <person name="Alexander J.E."/>
            <person name="Rich S.A."/>
            <person name="Livny J."/>
            <person name="Vlamakis H."/>
            <person name="Clish C."/>
            <person name="Bullock K."/>
            <person name="Deik A."/>
            <person name="Scott J."/>
            <person name="Pierce K.A."/>
            <person name="Xavier R.J."/>
            <person name="Alm E.J."/>
        </authorList>
    </citation>
    <scope>NUCLEOTIDE SEQUENCE [LARGE SCALE GENOMIC DNA]</scope>
    <source>
        <strain evidence="20 21">BIOML-A198</strain>
    </source>
</reference>
<dbReference type="GO" id="GO:0005737">
    <property type="term" value="C:cytoplasm"/>
    <property type="evidence" value="ECO:0007669"/>
    <property type="project" value="UniProtKB-SubCell"/>
</dbReference>
<evidence type="ECO:0000256" key="6">
    <source>
        <dbReference type="ARBA" id="ARBA00022825"/>
    </source>
</evidence>
<evidence type="ECO:0000256" key="15">
    <source>
        <dbReference type="PIRNR" id="PIRNR001174"/>
    </source>
</evidence>
<evidence type="ECO:0000256" key="16">
    <source>
        <dbReference type="PROSITE-ProRule" id="PRU01122"/>
    </source>
</evidence>
<dbReference type="GO" id="GO:0016887">
    <property type="term" value="F:ATP hydrolysis activity"/>
    <property type="evidence" value="ECO:0007669"/>
    <property type="project" value="UniProtKB-UniRule"/>
</dbReference>
<comment type="subunit">
    <text evidence="14 15">Homohexamer. Organized in a ring with a central cavity.</text>
</comment>
<feature type="active site" evidence="14 16">
    <location>
        <position position="681"/>
    </location>
</feature>
<evidence type="ECO:0000256" key="4">
    <source>
        <dbReference type="ARBA" id="ARBA00022741"/>
    </source>
</evidence>
<dbReference type="InterPro" id="IPR008268">
    <property type="entry name" value="Peptidase_S16_AS"/>
</dbReference>
<dbReference type="Gene3D" id="1.10.8.60">
    <property type="match status" value="1"/>
</dbReference>
<comment type="caution">
    <text evidence="20">The sequence shown here is derived from an EMBL/GenBank/DDBJ whole genome shotgun (WGS) entry which is preliminary data.</text>
</comment>
<keyword evidence="2 14" id="KW-0963">Cytoplasm</keyword>
<evidence type="ECO:0000313" key="20">
    <source>
        <dbReference type="EMBL" id="MTK20754.1"/>
    </source>
</evidence>
<comment type="subcellular location">
    <subcellularLocation>
        <location evidence="1 14 15">Cytoplasm</location>
    </subcellularLocation>
</comment>
<evidence type="ECO:0000259" key="19">
    <source>
        <dbReference type="PROSITE" id="PS51787"/>
    </source>
</evidence>